<dbReference type="PRINTS" id="PR00336">
    <property type="entry name" value="LYSASSOCTDMP"/>
</dbReference>
<evidence type="ECO:0000313" key="15">
    <source>
        <dbReference type="Proteomes" id="UP001066276"/>
    </source>
</evidence>
<feature type="compositionally biased region" description="Low complexity" evidence="9">
    <location>
        <begin position="150"/>
        <end position="177"/>
    </location>
</feature>
<proteinExistence type="inferred from homology"/>
<evidence type="ECO:0000256" key="7">
    <source>
        <dbReference type="ARBA" id="ARBA00023180"/>
    </source>
</evidence>
<sequence>MKGSPTLFLALIFLLAASSSAQENECCPPHKKTTTTTHHTTTPQTTTRQTTHPLTTHTSHTTTNHTSAPHTTANHTTVHTTANYTTAHTTAHHTTANHTTAPHTTANHTSPLHTTANHTSAPHTTANHTSPLHTTANHTSAPHTTKHTTENTTGTHTTANHTSAPHTTNHTAAPTTTMIPTKTPDIPVGDYTVKNGSEVCLRAKLGLKLLIQYNITSGQQEWGSVTVPGPAYTTASGHCINETALLRLTFPDGFIQFTFQKNTSKQYVYLRDVLVSINHTFPHSQEMSFHAHNSSLHKLETVIGRSYECKNLTIGVSHSVSLNLVQEQVQAFQLQNGQFGQAEHCLTDQPSMAVPIIVGVILAVLIIIVVVAYLIGRSRSHSGYQSI</sequence>
<comment type="caution">
    <text evidence="14">The sequence shown here is derived from an EMBL/GenBank/DDBJ whole genome shotgun (WGS) entry which is preliminary data.</text>
</comment>
<feature type="compositionally biased region" description="Polar residues" evidence="9">
    <location>
        <begin position="110"/>
        <end position="142"/>
    </location>
</feature>
<feature type="region of interest" description="Disordered" evidence="9">
    <location>
        <begin position="20"/>
        <end position="73"/>
    </location>
</feature>
<keyword evidence="5 10" id="KW-1133">Transmembrane helix</keyword>
<feature type="region of interest" description="Disordered" evidence="9">
    <location>
        <begin position="89"/>
        <end position="181"/>
    </location>
</feature>
<feature type="domain" description="Lysosome-associated membrane glycoprotein 2-like luminal" evidence="12">
    <location>
        <begin position="188"/>
        <end position="334"/>
    </location>
</feature>
<evidence type="ECO:0000256" key="10">
    <source>
        <dbReference type="SAM" id="Phobius"/>
    </source>
</evidence>
<comment type="subcellular location">
    <subcellularLocation>
        <location evidence="1">Endosome membrane</location>
        <topology evidence="1">Single-pass type I membrane protein</topology>
    </subcellularLocation>
    <subcellularLocation>
        <location evidence="8">Lysosome membrane</location>
        <topology evidence="8">Single-pass type I membrane protein</topology>
    </subcellularLocation>
</comment>
<dbReference type="CDD" id="cd12087">
    <property type="entry name" value="TM_EGFR-like"/>
    <property type="match status" value="1"/>
</dbReference>
<feature type="transmembrane region" description="Helical" evidence="10">
    <location>
        <begin position="352"/>
        <end position="375"/>
    </location>
</feature>
<feature type="signal peptide" evidence="11">
    <location>
        <begin position="1"/>
        <end position="21"/>
    </location>
</feature>
<evidence type="ECO:0000259" key="13">
    <source>
        <dbReference type="Pfam" id="PF21222"/>
    </source>
</evidence>
<dbReference type="GO" id="GO:0072594">
    <property type="term" value="P:establishment of protein localization to organelle"/>
    <property type="evidence" value="ECO:0007669"/>
    <property type="project" value="TreeGrafter"/>
</dbReference>
<dbReference type="InterPro" id="IPR002000">
    <property type="entry name" value="Lysosome-assoc_membr_glycop"/>
</dbReference>
<evidence type="ECO:0000256" key="11">
    <source>
        <dbReference type="SAM" id="SignalP"/>
    </source>
</evidence>
<keyword evidence="4" id="KW-0967">Endosome</keyword>
<comment type="similarity">
    <text evidence="8">Belongs to the LAMP family.</text>
</comment>
<feature type="chain" id="PRO_5043350194" description="Macrosialin" evidence="11">
    <location>
        <begin position="22"/>
        <end position="387"/>
    </location>
</feature>
<dbReference type="PANTHER" id="PTHR11506:SF2">
    <property type="entry name" value="MACROSIALIN"/>
    <property type="match status" value="1"/>
</dbReference>
<dbReference type="PANTHER" id="PTHR11506">
    <property type="entry name" value="LYSOSOME-ASSOCIATED MEMBRANE GLYCOPROTEIN"/>
    <property type="match status" value="1"/>
</dbReference>
<keyword evidence="15" id="KW-1185">Reference proteome</keyword>
<organism evidence="14 15">
    <name type="scientific">Pleurodeles waltl</name>
    <name type="common">Iberian ribbed newt</name>
    <dbReference type="NCBI Taxonomy" id="8319"/>
    <lineage>
        <taxon>Eukaryota</taxon>
        <taxon>Metazoa</taxon>
        <taxon>Chordata</taxon>
        <taxon>Craniata</taxon>
        <taxon>Vertebrata</taxon>
        <taxon>Euteleostomi</taxon>
        <taxon>Amphibia</taxon>
        <taxon>Batrachia</taxon>
        <taxon>Caudata</taxon>
        <taxon>Salamandroidea</taxon>
        <taxon>Salamandridae</taxon>
        <taxon>Pleurodelinae</taxon>
        <taxon>Pleurodeles</taxon>
    </lineage>
</organism>
<evidence type="ECO:0000256" key="9">
    <source>
        <dbReference type="SAM" id="MobiDB-lite"/>
    </source>
</evidence>
<keyword evidence="6 8" id="KW-0472">Membrane</keyword>
<evidence type="ECO:0008006" key="16">
    <source>
        <dbReference type="Google" id="ProtNLM"/>
    </source>
</evidence>
<comment type="caution">
    <text evidence="8">Lacks conserved residue(s) required for the propagation of feature annotation.</text>
</comment>
<evidence type="ECO:0000259" key="12">
    <source>
        <dbReference type="Pfam" id="PF01299"/>
    </source>
</evidence>
<evidence type="ECO:0000256" key="2">
    <source>
        <dbReference type="ARBA" id="ARBA00022692"/>
    </source>
</evidence>
<keyword evidence="8" id="KW-0458">Lysosome</keyword>
<keyword evidence="2 8" id="KW-0812">Transmembrane</keyword>
<evidence type="ECO:0000256" key="4">
    <source>
        <dbReference type="ARBA" id="ARBA00022753"/>
    </source>
</evidence>
<evidence type="ECO:0000313" key="14">
    <source>
        <dbReference type="EMBL" id="KAJ1080125.1"/>
    </source>
</evidence>
<dbReference type="AlphaFoldDB" id="A0AAV7KPR1"/>
<dbReference type="Gene3D" id="2.40.160.110">
    <property type="match status" value="1"/>
</dbReference>
<accession>A0AAV7KPR1</accession>
<protein>
    <recommendedName>
        <fullName evidence="16">Macrosialin</fullName>
    </recommendedName>
</protein>
<evidence type="ECO:0000256" key="6">
    <source>
        <dbReference type="ARBA" id="ARBA00023136"/>
    </source>
</evidence>
<feature type="domain" description="Lysosome-associated membrane glycoprotein 2-like transmembrane" evidence="13">
    <location>
        <begin position="354"/>
        <end position="385"/>
    </location>
</feature>
<dbReference type="InterPro" id="IPR048528">
    <property type="entry name" value="Lamp2-like_luminal"/>
</dbReference>
<evidence type="ECO:0000256" key="8">
    <source>
        <dbReference type="PROSITE-ProRule" id="PRU00740"/>
    </source>
</evidence>
<dbReference type="EMBL" id="JANPWB010000016">
    <property type="protein sequence ID" value="KAJ1080125.1"/>
    <property type="molecule type" value="Genomic_DNA"/>
</dbReference>
<dbReference type="Pfam" id="PF21222">
    <property type="entry name" value="Lamp2_2nd"/>
    <property type="match status" value="1"/>
</dbReference>
<evidence type="ECO:0000256" key="5">
    <source>
        <dbReference type="ARBA" id="ARBA00022989"/>
    </source>
</evidence>
<dbReference type="InterPro" id="IPR048524">
    <property type="entry name" value="Lamp2-like_TM"/>
</dbReference>
<dbReference type="PROSITE" id="PS51407">
    <property type="entry name" value="LAMP_3"/>
    <property type="match status" value="1"/>
</dbReference>
<keyword evidence="7" id="KW-0325">Glycoprotein</keyword>
<dbReference type="GO" id="GO:0005765">
    <property type="term" value="C:lysosomal membrane"/>
    <property type="evidence" value="ECO:0007669"/>
    <property type="project" value="UniProtKB-SubCell"/>
</dbReference>
<dbReference type="Pfam" id="PF01299">
    <property type="entry name" value="Lamp2-like_luminal"/>
    <property type="match status" value="1"/>
</dbReference>
<gene>
    <name evidence="14" type="ORF">NDU88_000346</name>
</gene>
<feature type="compositionally biased region" description="Low complexity" evidence="9">
    <location>
        <begin position="34"/>
        <end position="73"/>
    </location>
</feature>
<name>A0AAV7KPR1_PLEWA</name>
<evidence type="ECO:0000256" key="3">
    <source>
        <dbReference type="ARBA" id="ARBA00022729"/>
    </source>
</evidence>
<feature type="compositionally biased region" description="Low complexity" evidence="9">
    <location>
        <begin position="89"/>
        <end position="109"/>
    </location>
</feature>
<dbReference type="GO" id="GO:0031902">
    <property type="term" value="C:late endosome membrane"/>
    <property type="evidence" value="ECO:0007669"/>
    <property type="project" value="TreeGrafter"/>
</dbReference>
<keyword evidence="3 11" id="KW-0732">Signal</keyword>
<evidence type="ECO:0000256" key="1">
    <source>
        <dbReference type="ARBA" id="ARBA00004530"/>
    </source>
</evidence>
<dbReference type="Proteomes" id="UP001066276">
    <property type="component" value="Chromosome 12"/>
</dbReference>
<dbReference type="GO" id="GO:0005886">
    <property type="term" value="C:plasma membrane"/>
    <property type="evidence" value="ECO:0007669"/>
    <property type="project" value="TreeGrafter"/>
</dbReference>
<reference evidence="14" key="1">
    <citation type="journal article" date="2022" name="bioRxiv">
        <title>Sequencing and chromosome-scale assembly of the giantPleurodeles waltlgenome.</title>
        <authorList>
            <person name="Brown T."/>
            <person name="Elewa A."/>
            <person name="Iarovenko S."/>
            <person name="Subramanian E."/>
            <person name="Araus A.J."/>
            <person name="Petzold A."/>
            <person name="Susuki M."/>
            <person name="Suzuki K.-i.T."/>
            <person name="Hayashi T."/>
            <person name="Toyoda A."/>
            <person name="Oliveira C."/>
            <person name="Osipova E."/>
            <person name="Leigh N.D."/>
            <person name="Simon A."/>
            <person name="Yun M.H."/>
        </authorList>
    </citation>
    <scope>NUCLEOTIDE SEQUENCE</scope>
    <source>
        <strain evidence="14">20211129_DDA</strain>
        <tissue evidence="14">Liver</tissue>
    </source>
</reference>